<evidence type="ECO:0000313" key="19">
    <source>
        <dbReference type="Proteomes" id="UP000243459"/>
    </source>
</evidence>
<evidence type="ECO:0000256" key="9">
    <source>
        <dbReference type="ARBA" id="ARBA00022786"/>
    </source>
</evidence>
<feature type="compositionally biased region" description="Basic and acidic residues" evidence="15">
    <location>
        <begin position="316"/>
        <end position="327"/>
    </location>
</feature>
<protein>
    <recommendedName>
        <fullName evidence="6">Protein cereblon</fullName>
    </recommendedName>
    <alternativeName>
        <fullName evidence="12">Protein ohgata</fullName>
    </alternativeName>
</protein>
<evidence type="ECO:0000256" key="7">
    <source>
        <dbReference type="ARBA" id="ARBA00022490"/>
    </source>
</evidence>
<keyword evidence="8" id="KW-0479">Metal-binding</keyword>
<evidence type="ECO:0000256" key="14">
    <source>
        <dbReference type="ARBA" id="ARBA00046796"/>
    </source>
</evidence>
<evidence type="ECO:0000259" key="17">
    <source>
        <dbReference type="PROSITE" id="PS51788"/>
    </source>
</evidence>
<dbReference type="Gene3D" id="2.170.150.20">
    <property type="entry name" value="Peptide methionine sulfoxide reductase"/>
    <property type="match status" value="1"/>
</dbReference>
<keyword evidence="10" id="KW-0862">Zinc</keyword>
<keyword evidence="7" id="KW-0963">Cytoplasm</keyword>
<dbReference type="PROSITE" id="PS51787">
    <property type="entry name" value="LON_N"/>
    <property type="match status" value="1"/>
</dbReference>
<dbReference type="FunFam" id="1.20.58.1480:FF:000007">
    <property type="entry name" value="Lon protease homolog"/>
    <property type="match status" value="1"/>
</dbReference>
<feature type="compositionally biased region" description="Basic residues" evidence="15">
    <location>
        <begin position="287"/>
        <end position="301"/>
    </location>
</feature>
<evidence type="ECO:0000313" key="18">
    <source>
        <dbReference type="EMBL" id="ONK79086.1"/>
    </source>
</evidence>
<evidence type="ECO:0000256" key="15">
    <source>
        <dbReference type="SAM" id="MobiDB-lite"/>
    </source>
</evidence>
<comment type="pathway">
    <text evidence="3">Protein modification; protein ubiquitination.</text>
</comment>
<feature type="domain" description="Lon N-terminal" evidence="16">
    <location>
        <begin position="68"/>
        <end position="426"/>
    </location>
</feature>
<evidence type="ECO:0000256" key="2">
    <source>
        <dbReference type="ARBA" id="ARBA00004496"/>
    </source>
</evidence>
<evidence type="ECO:0000256" key="12">
    <source>
        <dbReference type="ARBA" id="ARBA00030079"/>
    </source>
</evidence>
<evidence type="ECO:0000256" key="11">
    <source>
        <dbReference type="ARBA" id="ARBA00023242"/>
    </source>
</evidence>
<dbReference type="FunFam" id="2.30.130.40:FF:000009">
    <property type="entry name" value="ATP-dependent protease La domain-containing protein"/>
    <property type="match status" value="1"/>
</dbReference>
<evidence type="ECO:0000256" key="13">
    <source>
        <dbReference type="ARBA" id="ARBA00046075"/>
    </source>
</evidence>
<dbReference type="GO" id="GO:0031464">
    <property type="term" value="C:Cul4A-RING E3 ubiquitin ligase complex"/>
    <property type="evidence" value="ECO:0007669"/>
    <property type="project" value="TreeGrafter"/>
</dbReference>
<dbReference type="InterPro" id="IPR034750">
    <property type="entry name" value="CULT"/>
</dbReference>
<accession>A0A5P1FL90</accession>
<evidence type="ECO:0000256" key="5">
    <source>
        <dbReference type="ARBA" id="ARBA00009142"/>
    </source>
</evidence>
<feature type="domain" description="CULT" evidence="17">
    <location>
        <begin position="425"/>
        <end position="532"/>
    </location>
</feature>
<dbReference type="GO" id="GO:0046872">
    <property type="term" value="F:metal ion binding"/>
    <property type="evidence" value="ECO:0007669"/>
    <property type="project" value="UniProtKB-KW"/>
</dbReference>
<proteinExistence type="inferred from homology"/>
<dbReference type="AlphaFoldDB" id="A0A5P1FL90"/>
<dbReference type="CDD" id="cd15777">
    <property type="entry name" value="CRBN_C_like"/>
    <property type="match status" value="1"/>
</dbReference>
<dbReference type="OMA" id="AYQMYDS"/>
<dbReference type="GO" id="GO:0005737">
    <property type="term" value="C:cytoplasm"/>
    <property type="evidence" value="ECO:0007669"/>
    <property type="project" value="UniProtKB-SubCell"/>
</dbReference>
<dbReference type="UniPathway" id="UPA00143"/>
<dbReference type="InterPro" id="IPR004910">
    <property type="entry name" value="Yippee/Mis18/Cereblon"/>
</dbReference>
<dbReference type="PANTHER" id="PTHR14255">
    <property type="entry name" value="CEREBLON"/>
    <property type="match status" value="1"/>
</dbReference>
<dbReference type="SMART" id="SM00464">
    <property type="entry name" value="LON"/>
    <property type="match status" value="1"/>
</dbReference>
<dbReference type="FunFam" id="2.170.150.20:FF:000005">
    <property type="entry name" value="Blast:Protein cereblon homolog"/>
    <property type="match status" value="1"/>
</dbReference>
<dbReference type="InterPro" id="IPR003111">
    <property type="entry name" value="Lon_prtase_N"/>
</dbReference>
<dbReference type="EMBL" id="CM007381">
    <property type="protein sequence ID" value="ONK79086.1"/>
    <property type="molecule type" value="Genomic_DNA"/>
</dbReference>
<dbReference type="Gene3D" id="2.30.130.40">
    <property type="entry name" value="LON domain-like"/>
    <property type="match status" value="1"/>
</dbReference>
<dbReference type="PANTHER" id="PTHR14255:SF4">
    <property type="entry name" value="PROTEIN CEREBLON"/>
    <property type="match status" value="1"/>
</dbReference>
<dbReference type="Gramene" id="ONK79086">
    <property type="protein sequence ID" value="ONK79086"/>
    <property type="gene ID" value="A4U43_C01F2800"/>
</dbReference>
<evidence type="ECO:0000256" key="10">
    <source>
        <dbReference type="ARBA" id="ARBA00022833"/>
    </source>
</evidence>
<sequence length="542" mass="60700">MLFIYSDISDSKFLFSFWLPSSGNDGGAGPYGGFTFNPCLASLHTYLGEVDDTHGRLSFLDGGAILNLPMFYLEGVVLFPEATLPLRVIQPRFKAAVERALQQVEASCTIGVVRVHRHPDDGRVRFATTGTTAEIRQYRQLDDGSLNVVARGRQRFRVRRRWIDVEGAPCAEVQIVQEDIPLKTPKDAFGLLASVGNSRKFSLSHAVPSGLSPNKRLTYEDAENSSECMSPASAESDHSDVCMRICPSASDSLSLYERIYESSSSDEESVYGRRKRLPKSFSTRSTRSTRSRASGKHCTKKLSKDDRLGWDSPESSAEKRSSDHEKWKGGCTVDGAKRVCRAPMSFWPHWVYQMYDSYALAQRAADLWRQIIGSPRLDDYTKKPDLLSFYIASKLPVSESERQELLEIDGISYRLQKEIQLLKSFNLICCKNCHTLIAKRSDMVIMSSDGPLNAYVNPHGYVHEAITVYNATALALWGSPSKEHSWFPGYAWTIANCATCESHMGWLFTATKKNLLPRSFWGIRSSQVADDTSNIEREASLA</sequence>
<organism evidence="18 19">
    <name type="scientific">Asparagus officinalis</name>
    <name type="common">Garden asparagus</name>
    <dbReference type="NCBI Taxonomy" id="4686"/>
    <lineage>
        <taxon>Eukaryota</taxon>
        <taxon>Viridiplantae</taxon>
        <taxon>Streptophyta</taxon>
        <taxon>Embryophyta</taxon>
        <taxon>Tracheophyta</taxon>
        <taxon>Spermatophyta</taxon>
        <taxon>Magnoliopsida</taxon>
        <taxon>Liliopsida</taxon>
        <taxon>Asparagales</taxon>
        <taxon>Asparagaceae</taxon>
        <taxon>Asparagoideae</taxon>
        <taxon>Asparagus</taxon>
    </lineage>
</organism>
<comment type="subcellular location">
    <subcellularLocation>
        <location evidence="2">Cytoplasm</location>
    </subcellularLocation>
    <subcellularLocation>
        <location evidence="1">Nucleus</location>
    </subcellularLocation>
</comment>
<feature type="region of interest" description="Disordered" evidence="15">
    <location>
        <begin position="267"/>
        <end position="327"/>
    </location>
</feature>
<dbReference type="InterPro" id="IPR046336">
    <property type="entry name" value="Lon_prtase_N_sf"/>
</dbReference>
<gene>
    <name evidence="18" type="ORF">A4U43_C01F2800</name>
</gene>
<comment type="function">
    <text evidence="13">Substrate recognition component of a DCX (DDB1-CUL4-X-box) E3 protein ligase complex that mediates the ubiquitination and subsequent proteasomal degradation of target proteins. Has an essential role in mediating growth by negatively regulating insulin signaling. It also has a role in maintaining presynaptic function in the neuromuscular junction synapses of third-instar larvae.</text>
</comment>
<dbReference type="InterPro" id="IPR015947">
    <property type="entry name" value="PUA-like_sf"/>
</dbReference>
<evidence type="ECO:0000256" key="4">
    <source>
        <dbReference type="ARBA" id="ARBA00005293"/>
    </source>
</evidence>
<dbReference type="Gene3D" id="1.20.58.1480">
    <property type="match status" value="1"/>
</dbReference>
<reference evidence="19" key="1">
    <citation type="journal article" date="2017" name="Nat. Commun.">
        <title>The asparagus genome sheds light on the origin and evolution of a young Y chromosome.</title>
        <authorList>
            <person name="Harkess A."/>
            <person name="Zhou J."/>
            <person name="Xu C."/>
            <person name="Bowers J.E."/>
            <person name="Van der Hulst R."/>
            <person name="Ayyampalayam S."/>
            <person name="Mercati F."/>
            <person name="Riccardi P."/>
            <person name="McKain M.R."/>
            <person name="Kakrana A."/>
            <person name="Tang H."/>
            <person name="Ray J."/>
            <person name="Groenendijk J."/>
            <person name="Arikit S."/>
            <person name="Mathioni S.M."/>
            <person name="Nakano M."/>
            <person name="Shan H."/>
            <person name="Telgmann-Rauber A."/>
            <person name="Kanno A."/>
            <person name="Yue Z."/>
            <person name="Chen H."/>
            <person name="Li W."/>
            <person name="Chen Y."/>
            <person name="Xu X."/>
            <person name="Zhang Y."/>
            <person name="Luo S."/>
            <person name="Chen H."/>
            <person name="Gao J."/>
            <person name="Mao Z."/>
            <person name="Pires J.C."/>
            <person name="Luo M."/>
            <person name="Kudrna D."/>
            <person name="Wing R.A."/>
            <person name="Meyers B.C."/>
            <person name="Yi K."/>
            <person name="Kong H."/>
            <person name="Lavrijsen P."/>
            <person name="Sunseri F."/>
            <person name="Falavigna A."/>
            <person name="Ye Y."/>
            <person name="Leebens-Mack J.H."/>
            <person name="Chen G."/>
        </authorList>
    </citation>
    <scope>NUCLEOTIDE SEQUENCE [LARGE SCALE GENOMIC DNA]</scope>
    <source>
        <strain evidence="19">cv. DH0086</strain>
    </source>
</reference>
<comment type="similarity">
    <text evidence="5">Belongs to the 4-toluene sulfonate uptake permease (TSUP) (TC 2.A.102) family.</text>
</comment>
<evidence type="ECO:0000256" key="8">
    <source>
        <dbReference type="ARBA" id="ARBA00022723"/>
    </source>
</evidence>
<comment type="subunit">
    <text evidence="14">Likely a component of a DCX (DDB1-CUL4-X-box) protein ligase complex. May interact with pic/DDB1.</text>
</comment>
<dbReference type="Pfam" id="PF03226">
    <property type="entry name" value="Yippee-Mis18"/>
    <property type="match status" value="1"/>
</dbReference>
<dbReference type="PROSITE" id="PS51788">
    <property type="entry name" value="CULT"/>
    <property type="match status" value="1"/>
</dbReference>
<dbReference type="Proteomes" id="UP000243459">
    <property type="component" value="Chromosome 1"/>
</dbReference>
<dbReference type="Pfam" id="PF02190">
    <property type="entry name" value="LON_substr_bdg"/>
    <property type="match status" value="1"/>
</dbReference>
<dbReference type="GO" id="GO:0016567">
    <property type="term" value="P:protein ubiquitination"/>
    <property type="evidence" value="ECO:0007669"/>
    <property type="project" value="UniProtKB-UniPathway"/>
</dbReference>
<name>A0A5P1FL90_ASPOF</name>
<keyword evidence="9" id="KW-0833">Ubl conjugation pathway</keyword>
<dbReference type="GO" id="GO:0005634">
    <property type="term" value="C:nucleus"/>
    <property type="evidence" value="ECO:0007669"/>
    <property type="project" value="UniProtKB-SubCell"/>
</dbReference>
<comment type="similarity">
    <text evidence="4">Belongs to the CRBN family.</text>
</comment>
<evidence type="ECO:0000256" key="1">
    <source>
        <dbReference type="ARBA" id="ARBA00004123"/>
    </source>
</evidence>
<keyword evidence="11" id="KW-0539">Nucleus</keyword>
<evidence type="ECO:0000256" key="3">
    <source>
        <dbReference type="ARBA" id="ARBA00004906"/>
    </source>
</evidence>
<keyword evidence="19" id="KW-1185">Reference proteome</keyword>
<evidence type="ECO:0000259" key="16">
    <source>
        <dbReference type="PROSITE" id="PS51787"/>
    </source>
</evidence>
<dbReference type="SUPFAM" id="SSF88697">
    <property type="entry name" value="PUA domain-like"/>
    <property type="match status" value="2"/>
</dbReference>
<evidence type="ECO:0000256" key="6">
    <source>
        <dbReference type="ARBA" id="ARBA00014394"/>
    </source>
</evidence>